<dbReference type="GO" id="GO:0006102">
    <property type="term" value="P:isocitrate metabolic process"/>
    <property type="evidence" value="ECO:0007669"/>
    <property type="project" value="InterPro"/>
</dbReference>
<sequence length="97" mass="10980">MAFSSLCTNTSDHRIAVGSFLKDYNNRVDIISFDSDSMTLITPFVELDIKYFDLDATDDKVTIESAEATKKYNVAFKCATITPENGSYTEMEHNHLR</sequence>
<comment type="cofactor">
    <cofactor evidence="2">
        <name>Mg(2+)</name>
        <dbReference type="ChEBI" id="CHEBI:18420"/>
    </cofactor>
</comment>
<evidence type="ECO:0000256" key="1">
    <source>
        <dbReference type="ARBA" id="ARBA00001936"/>
    </source>
</evidence>
<evidence type="ECO:0000256" key="5">
    <source>
        <dbReference type="ARBA" id="ARBA00022723"/>
    </source>
</evidence>
<keyword evidence="6" id="KW-0460">Magnesium</keyword>
<dbReference type="Gene3D" id="3.40.718.10">
    <property type="entry name" value="Isopropylmalate Dehydrogenase"/>
    <property type="match status" value="1"/>
</dbReference>
<dbReference type="InterPro" id="IPR004790">
    <property type="entry name" value="Isocitrate_DH_NADP"/>
</dbReference>
<dbReference type="AlphaFoldDB" id="A0A8S2AT70"/>
<keyword evidence="8" id="KW-0464">Manganese</keyword>
<dbReference type="GO" id="GO:0004450">
    <property type="term" value="F:isocitrate dehydrogenase (NADP+) activity"/>
    <property type="evidence" value="ECO:0007669"/>
    <property type="project" value="InterPro"/>
</dbReference>
<dbReference type="GO" id="GO:0006739">
    <property type="term" value="P:NADP+ metabolic process"/>
    <property type="evidence" value="ECO:0007669"/>
    <property type="project" value="TreeGrafter"/>
</dbReference>
<gene>
    <name evidence="9" type="ORF">AARE701A_LOCUS18184</name>
</gene>
<organism evidence="9 10">
    <name type="scientific">Arabidopsis arenosa</name>
    <name type="common">Sand rock-cress</name>
    <name type="synonym">Cardaminopsis arenosa</name>
    <dbReference type="NCBI Taxonomy" id="38785"/>
    <lineage>
        <taxon>Eukaryota</taxon>
        <taxon>Viridiplantae</taxon>
        <taxon>Streptophyta</taxon>
        <taxon>Embryophyta</taxon>
        <taxon>Tracheophyta</taxon>
        <taxon>Spermatophyta</taxon>
        <taxon>Magnoliopsida</taxon>
        <taxon>eudicotyledons</taxon>
        <taxon>Gunneridae</taxon>
        <taxon>Pentapetalae</taxon>
        <taxon>rosids</taxon>
        <taxon>malvids</taxon>
        <taxon>Brassicales</taxon>
        <taxon>Brassicaceae</taxon>
        <taxon>Camelineae</taxon>
        <taxon>Arabidopsis</taxon>
    </lineage>
</organism>
<evidence type="ECO:0000313" key="9">
    <source>
        <dbReference type="EMBL" id="CAE6170712.1"/>
    </source>
</evidence>
<evidence type="ECO:0000313" key="10">
    <source>
        <dbReference type="Proteomes" id="UP000682877"/>
    </source>
</evidence>
<dbReference type="PANTHER" id="PTHR11822:SF21">
    <property type="entry name" value="ISOCITRATE DEHYDROGENASE [NADP], MITOCHONDRIAL"/>
    <property type="match status" value="1"/>
</dbReference>
<accession>A0A8S2AT70</accession>
<evidence type="ECO:0000256" key="6">
    <source>
        <dbReference type="ARBA" id="ARBA00022842"/>
    </source>
</evidence>
<comment type="similarity">
    <text evidence="3">Belongs to the isocitrate and isopropylmalate dehydrogenases family.</text>
</comment>
<proteinExistence type="inferred from homology"/>
<dbReference type="GO" id="GO:0005739">
    <property type="term" value="C:mitochondrion"/>
    <property type="evidence" value="ECO:0007669"/>
    <property type="project" value="TreeGrafter"/>
</dbReference>
<reference evidence="9" key="1">
    <citation type="submission" date="2021-01" db="EMBL/GenBank/DDBJ databases">
        <authorList>
            <person name="Bezrukov I."/>
        </authorList>
    </citation>
    <scope>NUCLEOTIDE SEQUENCE</scope>
</reference>
<evidence type="ECO:0000256" key="7">
    <source>
        <dbReference type="ARBA" id="ARBA00023002"/>
    </source>
</evidence>
<dbReference type="EMBL" id="LR999457">
    <property type="protein sequence ID" value="CAE6170712.1"/>
    <property type="molecule type" value="Genomic_DNA"/>
</dbReference>
<evidence type="ECO:0000256" key="8">
    <source>
        <dbReference type="ARBA" id="ARBA00023211"/>
    </source>
</evidence>
<dbReference type="Proteomes" id="UP000682877">
    <property type="component" value="Chromosome 7"/>
</dbReference>
<dbReference type="SUPFAM" id="SSF53659">
    <property type="entry name" value="Isocitrate/Isopropylmalate dehydrogenase-like"/>
    <property type="match status" value="1"/>
</dbReference>
<keyword evidence="4" id="KW-0816">Tricarboxylic acid cycle</keyword>
<keyword evidence="10" id="KW-1185">Reference proteome</keyword>
<evidence type="ECO:0000256" key="2">
    <source>
        <dbReference type="ARBA" id="ARBA00001946"/>
    </source>
</evidence>
<keyword evidence="5" id="KW-0479">Metal-binding</keyword>
<dbReference type="PANTHER" id="PTHR11822">
    <property type="entry name" value="NADP-SPECIFIC ISOCITRATE DEHYDROGENASE"/>
    <property type="match status" value="1"/>
</dbReference>
<evidence type="ECO:0000256" key="4">
    <source>
        <dbReference type="ARBA" id="ARBA00022532"/>
    </source>
</evidence>
<dbReference type="GO" id="GO:0046872">
    <property type="term" value="F:metal ion binding"/>
    <property type="evidence" value="ECO:0007669"/>
    <property type="project" value="UniProtKB-KW"/>
</dbReference>
<protein>
    <submittedName>
        <fullName evidence="9">Uncharacterized protein</fullName>
    </submittedName>
</protein>
<keyword evidence="7" id="KW-0560">Oxidoreductase</keyword>
<evidence type="ECO:0000256" key="3">
    <source>
        <dbReference type="ARBA" id="ARBA00007769"/>
    </source>
</evidence>
<name>A0A8S2AT70_ARAAE</name>
<dbReference type="GO" id="GO:0006099">
    <property type="term" value="P:tricarboxylic acid cycle"/>
    <property type="evidence" value="ECO:0007669"/>
    <property type="project" value="UniProtKB-KW"/>
</dbReference>
<comment type="cofactor">
    <cofactor evidence="1">
        <name>Mn(2+)</name>
        <dbReference type="ChEBI" id="CHEBI:29035"/>
    </cofactor>
</comment>